<keyword evidence="4 7" id="KW-0067">ATP-binding</keyword>
<dbReference type="GO" id="GO:0005524">
    <property type="term" value="F:ATP binding"/>
    <property type="evidence" value="ECO:0007669"/>
    <property type="project" value="UniProtKB-UniRule"/>
</dbReference>
<evidence type="ECO:0000256" key="5">
    <source>
        <dbReference type="ARBA" id="ARBA00022842"/>
    </source>
</evidence>
<feature type="site" description="Increases nucleophilicity of active site Cys" evidence="7">
    <location>
        <position position="432"/>
    </location>
</feature>
<dbReference type="GO" id="GO:0042242">
    <property type="term" value="F:cobyrinic acid a,c-diamide synthase activity"/>
    <property type="evidence" value="ECO:0007669"/>
    <property type="project" value="UniProtKB-UniRule"/>
</dbReference>
<evidence type="ECO:0000256" key="3">
    <source>
        <dbReference type="ARBA" id="ARBA00022741"/>
    </source>
</evidence>
<dbReference type="STRING" id="1817895.AUJ95_06760"/>
<dbReference type="InterPro" id="IPR029062">
    <property type="entry name" value="Class_I_gatase-like"/>
</dbReference>
<comment type="miscellaneous">
    <text evidence="7">The a and c carboxylates of cobyrinate are activated for nucleophilic attack via formation of a phosphorylated intermediate by ATP. CbiA catalyzes first the amidation of the c-carboxylate, and then that of the a-carboxylate.</text>
</comment>
<sequence>MNNHPRIIIAGTHSGCGKTTIAMGIMAALTKKGYHIQPFKTGSDYIDTSYHSEITGLKSRNLDTWLLDKDVVLELFEHATQKVKISVIEGVMGLYDGFNGEAGEGSTAHLAKLLNAPIILIVDAQGMAASAAAIIRGFNEFDPELNIVGVIFNRVGSQRHFQCLKQAVEDKCCNIKVLGYLPKNKDITIPERHLGLTMLNKRKIVESIVPALTEEIIEHIDLELLVKIAKDISPLPAYTRNIFPTSIQSGKVSIGVAKDDAFCFYYEDNLDILRSLGAELVSFSPLNDIQLPVVDGLYFGGGFPELFGSNIESNISMRTWVTHASNLGMPIYAECGGMLYLMDAIITPEEKTSHMVGLIHGEARLQPRLNRLGYCTATMLEDNILGQKGTSIRGHRFHWSNLENAPEPNAYQLNDNEKVGFIQPNLLASYIHFHFGSQISLAQGFVKSCCQYKEVRMERRKQRW</sequence>
<protein>
    <recommendedName>
        <fullName evidence="7">Cobyrinate a,c-diamide synthase</fullName>
        <ecNumber evidence="7">6.3.5.11</ecNumber>
    </recommendedName>
    <alternativeName>
        <fullName evidence="7">Cobyrinic acid a,c-diamide synthetase</fullName>
    </alternativeName>
</protein>
<dbReference type="CDD" id="cd05388">
    <property type="entry name" value="CobB_N"/>
    <property type="match status" value="1"/>
</dbReference>
<keyword evidence="5 7" id="KW-0460">Magnesium</keyword>
<keyword evidence="6 7" id="KW-0315">Glutamine amidotransferase</keyword>
<dbReference type="InterPro" id="IPR027417">
    <property type="entry name" value="P-loop_NTPase"/>
</dbReference>
<dbReference type="CDD" id="cd03130">
    <property type="entry name" value="GATase1_CobB"/>
    <property type="match status" value="1"/>
</dbReference>
<evidence type="ECO:0000313" key="11">
    <source>
        <dbReference type="Proteomes" id="UP000183085"/>
    </source>
</evidence>
<comment type="caution">
    <text evidence="10">The sequence shown here is derived from an EMBL/GenBank/DDBJ whole genome shotgun (WGS) entry which is preliminary data.</text>
</comment>
<keyword evidence="3 7" id="KW-0547">Nucleotide-binding</keyword>
<evidence type="ECO:0000256" key="7">
    <source>
        <dbReference type="HAMAP-Rule" id="MF_00027"/>
    </source>
</evidence>
<dbReference type="AlphaFoldDB" id="A0A1J5E5B1"/>
<dbReference type="Pfam" id="PF01656">
    <property type="entry name" value="CbiA"/>
    <property type="match status" value="1"/>
</dbReference>
<name>A0A1J5E5B1_9BACT</name>
<dbReference type="PROSITE" id="PS51274">
    <property type="entry name" value="GATASE_COBBQ"/>
    <property type="match status" value="1"/>
</dbReference>
<evidence type="ECO:0000313" key="10">
    <source>
        <dbReference type="EMBL" id="OIP38494.1"/>
    </source>
</evidence>
<comment type="function">
    <text evidence="7">Catalyzes the ATP-dependent amidation of the two carboxylate groups at positions a and c of cobyrinate, using either L-glutamine or ammonia as the nitrogen source.</text>
</comment>
<gene>
    <name evidence="7" type="primary">cbiA</name>
    <name evidence="10" type="ORF">AUJ95_06760</name>
</gene>
<dbReference type="Gene3D" id="3.40.50.880">
    <property type="match status" value="1"/>
</dbReference>
<dbReference type="EC" id="6.3.5.11" evidence="7"/>
<evidence type="ECO:0000259" key="9">
    <source>
        <dbReference type="Pfam" id="PF07685"/>
    </source>
</evidence>
<dbReference type="PANTHER" id="PTHR43873">
    <property type="entry name" value="COBYRINATE A,C-DIAMIDE SYNTHASE"/>
    <property type="match status" value="1"/>
</dbReference>
<keyword evidence="2 7" id="KW-0436">Ligase</keyword>
<proteinExistence type="inferred from homology"/>
<evidence type="ECO:0000256" key="1">
    <source>
        <dbReference type="ARBA" id="ARBA00001946"/>
    </source>
</evidence>
<comment type="pathway">
    <text evidence="7">Cofactor biosynthesis; adenosylcobalamin biosynthesis; cob(II)yrinate a,c-diamide from sirohydrochlorin (anaerobic route): step 10/10.</text>
</comment>
<dbReference type="GO" id="GO:0009236">
    <property type="term" value="P:cobalamin biosynthetic process"/>
    <property type="evidence" value="ECO:0007669"/>
    <property type="project" value="UniProtKB-UniRule"/>
</dbReference>
<dbReference type="PANTHER" id="PTHR43873:SF1">
    <property type="entry name" value="COBYRINATE A,C-DIAMIDE SYNTHASE"/>
    <property type="match status" value="1"/>
</dbReference>
<keyword evidence="7" id="KW-0169">Cobalamin biosynthesis</keyword>
<evidence type="ECO:0000256" key="6">
    <source>
        <dbReference type="ARBA" id="ARBA00022962"/>
    </source>
</evidence>
<feature type="domain" description="CobQ/CobB/MinD/ParA nucleotide binding" evidence="8">
    <location>
        <begin position="7"/>
        <end position="194"/>
    </location>
</feature>
<dbReference type="NCBIfam" id="NF002204">
    <property type="entry name" value="PRK01077.1"/>
    <property type="match status" value="1"/>
</dbReference>
<comment type="catalytic activity">
    <reaction evidence="7">
        <text>cob(II)yrinate + 2 L-glutamine + 2 ATP + 2 H2O = cob(II)yrinate a,c diamide + 2 L-glutamate + 2 ADP + 2 phosphate + 2 H(+)</text>
        <dbReference type="Rhea" id="RHEA:26289"/>
        <dbReference type="ChEBI" id="CHEBI:15377"/>
        <dbReference type="ChEBI" id="CHEBI:15378"/>
        <dbReference type="ChEBI" id="CHEBI:29985"/>
        <dbReference type="ChEBI" id="CHEBI:30616"/>
        <dbReference type="ChEBI" id="CHEBI:43474"/>
        <dbReference type="ChEBI" id="CHEBI:58359"/>
        <dbReference type="ChEBI" id="CHEBI:58537"/>
        <dbReference type="ChEBI" id="CHEBI:58894"/>
        <dbReference type="ChEBI" id="CHEBI:456216"/>
        <dbReference type="EC" id="6.3.5.11"/>
    </reaction>
</comment>
<evidence type="ECO:0000256" key="4">
    <source>
        <dbReference type="ARBA" id="ARBA00022840"/>
    </source>
</evidence>
<organism evidence="10 11">
    <name type="scientific">Candidatus Desantisbacteria bacterium CG2_30_40_21</name>
    <dbReference type="NCBI Taxonomy" id="1817895"/>
    <lineage>
        <taxon>Bacteria</taxon>
        <taxon>Candidatus Desantisiibacteriota</taxon>
    </lineage>
</organism>
<dbReference type="HAMAP" id="MF_00027">
    <property type="entry name" value="CobB_CbiA"/>
    <property type="match status" value="1"/>
</dbReference>
<reference evidence="10 11" key="1">
    <citation type="journal article" date="2016" name="Environ. Microbiol.">
        <title>Genomic resolution of a cold subsurface aquifer community provides metabolic insights for novel microbes adapted to high CO concentrations.</title>
        <authorList>
            <person name="Probst A.J."/>
            <person name="Castelle C.J."/>
            <person name="Singh A."/>
            <person name="Brown C.T."/>
            <person name="Anantharaman K."/>
            <person name="Sharon I."/>
            <person name="Hug L.A."/>
            <person name="Burstein D."/>
            <person name="Emerson J.B."/>
            <person name="Thomas B.C."/>
            <person name="Banfield J.F."/>
        </authorList>
    </citation>
    <scope>NUCLEOTIDE SEQUENCE [LARGE SCALE GENOMIC DNA]</scope>
    <source>
        <strain evidence="10">CG2_30_40_21</strain>
    </source>
</reference>
<comment type="similarity">
    <text evidence="7">Belongs to the CobB/CbiA family.</text>
</comment>
<dbReference type="InterPro" id="IPR002586">
    <property type="entry name" value="CobQ/CobB/MinD/ParA_Nub-bd_dom"/>
</dbReference>
<dbReference type="InterPro" id="IPR011698">
    <property type="entry name" value="GATase_3"/>
</dbReference>
<feature type="domain" description="CobB/CobQ-like glutamine amidotransferase" evidence="9">
    <location>
        <begin position="254"/>
        <end position="437"/>
    </location>
</feature>
<evidence type="ECO:0000256" key="2">
    <source>
        <dbReference type="ARBA" id="ARBA00022598"/>
    </source>
</evidence>
<evidence type="ECO:0000259" key="8">
    <source>
        <dbReference type="Pfam" id="PF01656"/>
    </source>
</evidence>
<dbReference type="Pfam" id="PF07685">
    <property type="entry name" value="GATase_3"/>
    <property type="match status" value="1"/>
</dbReference>
<dbReference type="SUPFAM" id="SSF52317">
    <property type="entry name" value="Class I glutamine amidotransferase-like"/>
    <property type="match status" value="1"/>
</dbReference>
<dbReference type="EMBL" id="MNYI01000176">
    <property type="protein sequence ID" value="OIP38494.1"/>
    <property type="molecule type" value="Genomic_DNA"/>
</dbReference>
<comment type="cofactor">
    <cofactor evidence="1 7">
        <name>Mg(2+)</name>
        <dbReference type="ChEBI" id="CHEBI:18420"/>
    </cofactor>
</comment>
<dbReference type="UniPathway" id="UPA00148">
    <property type="reaction ID" value="UER00231"/>
</dbReference>
<comment type="domain">
    <text evidence="7">Comprises of two domains. The C-terminal domain contains the binding site for glutamine and catalyzes the hydrolysis of this substrate to glutamate and ammonia. The N-terminal domain is anticipated to bind ATP and cobyrinate and catalyzes the ultimate synthesis of the diamide product. The ammonia produced via the glutaminase domain is probably translocated to the adjacent domain via a molecular tunnel, where it reacts with an activated intermediate.</text>
</comment>
<accession>A0A1J5E5B1</accession>
<dbReference type="Proteomes" id="UP000183085">
    <property type="component" value="Unassembled WGS sequence"/>
</dbReference>
<dbReference type="InterPro" id="IPR004484">
    <property type="entry name" value="CbiA/CobB_synth"/>
</dbReference>
<feature type="active site" description="Nucleophile" evidence="7">
    <location>
        <position position="335"/>
    </location>
</feature>
<dbReference type="SUPFAM" id="SSF52540">
    <property type="entry name" value="P-loop containing nucleoside triphosphate hydrolases"/>
    <property type="match status" value="1"/>
</dbReference>
<dbReference type="Gene3D" id="3.40.50.300">
    <property type="entry name" value="P-loop containing nucleotide triphosphate hydrolases"/>
    <property type="match status" value="2"/>
</dbReference>
<dbReference type="NCBIfam" id="TIGR00379">
    <property type="entry name" value="cobB"/>
    <property type="match status" value="1"/>
</dbReference>